<dbReference type="Proteomes" id="UP001055879">
    <property type="component" value="Linkage Group LG01"/>
</dbReference>
<name>A0ACB9FK69_ARCLA</name>
<accession>A0ACB9FK69</accession>
<reference evidence="1 2" key="2">
    <citation type="journal article" date="2022" name="Mol. Ecol. Resour.">
        <title>The genomes of chicory, endive, great burdock and yacon provide insights into Asteraceae paleo-polyploidization history and plant inulin production.</title>
        <authorList>
            <person name="Fan W."/>
            <person name="Wang S."/>
            <person name="Wang H."/>
            <person name="Wang A."/>
            <person name="Jiang F."/>
            <person name="Liu H."/>
            <person name="Zhao H."/>
            <person name="Xu D."/>
            <person name="Zhang Y."/>
        </authorList>
    </citation>
    <scope>NUCLEOTIDE SEQUENCE [LARGE SCALE GENOMIC DNA]</scope>
    <source>
        <strain evidence="2">cv. Niubang</strain>
    </source>
</reference>
<gene>
    <name evidence="1" type="ORF">L6452_02490</name>
</gene>
<dbReference type="EMBL" id="CM042047">
    <property type="protein sequence ID" value="KAI3771328.1"/>
    <property type="molecule type" value="Genomic_DNA"/>
</dbReference>
<comment type="caution">
    <text evidence="1">The sequence shown here is derived from an EMBL/GenBank/DDBJ whole genome shotgun (WGS) entry which is preliminary data.</text>
</comment>
<organism evidence="1 2">
    <name type="scientific">Arctium lappa</name>
    <name type="common">Greater burdock</name>
    <name type="synonym">Lappa major</name>
    <dbReference type="NCBI Taxonomy" id="4217"/>
    <lineage>
        <taxon>Eukaryota</taxon>
        <taxon>Viridiplantae</taxon>
        <taxon>Streptophyta</taxon>
        <taxon>Embryophyta</taxon>
        <taxon>Tracheophyta</taxon>
        <taxon>Spermatophyta</taxon>
        <taxon>Magnoliopsida</taxon>
        <taxon>eudicotyledons</taxon>
        <taxon>Gunneridae</taxon>
        <taxon>Pentapetalae</taxon>
        <taxon>asterids</taxon>
        <taxon>campanulids</taxon>
        <taxon>Asterales</taxon>
        <taxon>Asteraceae</taxon>
        <taxon>Carduoideae</taxon>
        <taxon>Cardueae</taxon>
        <taxon>Arctiinae</taxon>
        <taxon>Arctium</taxon>
    </lineage>
</organism>
<reference evidence="2" key="1">
    <citation type="journal article" date="2022" name="Mol. Ecol. Resour.">
        <title>The genomes of chicory, endive, great burdock and yacon provide insights into Asteraceae palaeo-polyploidization history and plant inulin production.</title>
        <authorList>
            <person name="Fan W."/>
            <person name="Wang S."/>
            <person name="Wang H."/>
            <person name="Wang A."/>
            <person name="Jiang F."/>
            <person name="Liu H."/>
            <person name="Zhao H."/>
            <person name="Xu D."/>
            <person name="Zhang Y."/>
        </authorList>
    </citation>
    <scope>NUCLEOTIDE SEQUENCE [LARGE SCALE GENOMIC DNA]</scope>
    <source>
        <strain evidence="2">cv. Niubang</strain>
    </source>
</reference>
<proteinExistence type="predicted"/>
<keyword evidence="2" id="KW-1185">Reference proteome</keyword>
<protein>
    <submittedName>
        <fullName evidence="1">Uncharacterized protein</fullName>
    </submittedName>
</protein>
<sequence>MPVLYIYDNTELLLRNVIAYEQCTPDVPNYVTSYACAIDFLVNNTDDLLKLVESKVVVNTLSSNEDAVNMLNSISKQLVFVEFYYMEQWQELDRYYSRFWAKNVEWFKRTYFSSPWSIIALLAGIVLFALTIVQTIFTIKATYKSNK</sequence>
<evidence type="ECO:0000313" key="2">
    <source>
        <dbReference type="Proteomes" id="UP001055879"/>
    </source>
</evidence>
<evidence type="ECO:0000313" key="1">
    <source>
        <dbReference type="EMBL" id="KAI3771328.1"/>
    </source>
</evidence>